<dbReference type="Proteomes" id="UP000754883">
    <property type="component" value="Unassembled WGS sequence"/>
</dbReference>
<dbReference type="AlphaFoldDB" id="A0A9N9UBP9"/>
<dbReference type="OrthoDB" id="5137134at2759"/>
<evidence type="ECO:0000313" key="3">
    <source>
        <dbReference type="Proteomes" id="UP000754883"/>
    </source>
</evidence>
<name>A0A9N9UBP9_9HYPO</name>
<evidence type="ECO:0000259" key="1">
    <source>
        <dbReference type="Pfam" id="PF06985"/>
    </source>
</evidence>
<protein>
    <recommendedName>
        <fullName evidence="1">Heterokaryon incompatibility domain-containing protein</fullName>
    </recommendedName>
</protein>
<accession>A0A9N9UBP9</accession>
<evidence type="ECO:0000313" key="2">
    <source>
        <dbReference type="EMBL" id="CAG9986483.1"/>
    </source>
</evidence>
<gene>
    <name evidence="2" type="ORF">CBYS24578_00012760</name>
</gene>
<dbReference type="PANTHER" id="PTHR33112">
    <property type="entry name" value="DOMAIN PROTEIN, PUTATIVE-RELATED"/>
    <property type="match status" value="1"/>
</dbReference>
<dbReference type="Pfam" id="PF06985">
    <property type="entry name" value="HET"/>
    <property type="match status" value="1"/>
</dbReference>
<comment type="caution">
    <text evidence="2">The sequence shown here is derived from an EMBL/GenBank/DDBJ whole genome shotgun (WGS) entry which is preliminary data.</text>
</comment>
<reference evidence="2" key="1">
    <citation type="submission" date="2021-10" db="EMBL/GenBank/DDBJ databases">
        <authorList>
            <person name="Piombo E."/>
        </authorList>
    </citation>
    <scope>NUCLEOTIDE SEQUENCE</scope>
</reference>
<proteinExistence type="predicted"/>
<dbReference type="EMBL" id="CABFNO020001404">
    <property type="protein sequence ID" value="CAG9986483.1"/>
    <property type="molecule type" value="Genomic_DNA"/>
</dbReference>
<feature type="domain" description="Heterokaryon incompatibility" evidence="1">
    <location>
        <begin position="261"/>
        <end position="419"/>
    </location>
</feature>
<dbReference type="PANTHER" id="PTHR33112:SF16">
    <property type="entry name" value="HETEROKARYON INCOMPATIBILITY DOMAIN-CONTAINING PROTEIN"/>
    <property type="match status" value="1"/>
</dbReference>
<sequence length="741" mass="83686">MPLFNTRQPASLCERCKVVAFDDAEFEGFKRVKTKDGDFLGYDLPEKQQESDEEFEFRLDFDLDDTFPHLPELTQGAADGCGFCGYLKHLLLSDDVQCRLGDMIVDRGDRELPVSIFLYYRWGTWLFFDSDGLDSLVVGLFMNARGFQTIDNNVDLEMEVILSVGSDETVDSAGDACADWLRLWPSTQTDHLTEQKLNWISSHILDCSEGRHSRKCLPGDRENASSLPTRLVDITGPIPRLVYADQIIAEVARNGQEIPKYAALSYCWGLESHARDQLKTTRASEERMRLGIPIEFLTGTIRDAVQVARAFQIPFLWVDSLCIIQDDIADWEREASRMGIVYSNAFVTFCSLGSSCHTSFLQPPSPTILIPFQSSLNEKAKGAYVLRYSTCVIGKVNANHLLADVSSSRWLQRGWAHQEYVMSARLVIFGLHFVHFLCPSITAAENEEPESIQWQFLLRGVATDPEELYNEWGKSIAPIYSDRQFTKPEDALPAISGLARYFSTVLADEYVAGLWKRDMLRGLIWSYCRHPGSGFPHMNDLLKRLSQRNPYIAPSWSWIGRRVVDMDLYRNVQDTRGGFQSLCDIEVTVDIQGQNPFGRISYAQLRVTAPTYTFSDTTISQNAADRGHVEISLPDGTVVSCAIDWAYPRLEGKFKLIVIGSVDWENTKKSRAQRKAVGSTLGSLPEGELSKRENIDVYGLLLHVAPQEDRFYRVGAFNSYYQQGGGFQLLDSCETETVCII</sequence>
<organism evidence="2 3">
    <name type="scientific">Clonostachys byssicola</name>
    <dbReference type="NCBI Taxonomy" id="160290"/>
    <lineage>
        <taxon>Eukaryota</taxon>
        <taxon>Fungi</taxon>
        <taxon>Dikarya</taxon>
        <taxon>Ascomycota</taxon>
        <taxon>Pezizomycotina</taxon>
        <taxon>Sordariomycetes</taxon>
        <taxon>Hypocreomycetidae</taxon>
        <taxon>Hypocreales</taxon>
        <taxon>Bionectriaceae</taxon>
        <taxon>Clonostachys</taxon>
    </lineage>
</organism>
<dbReference type="InterPro" id="IPR010730">
    <property type="entry name" value="HET"/>
</dbReference>
<keyword evidence="3" id="KW-1185">Reference proteome</keyword>